<keyword evidence="1" id="KW-0472">Membrane</keyword>
<feature type="transmembrane region" description="Helical" evidence="1">
    <location>
        <begin position="184"/>
        <end position="209"/>
    </location>
</feature>
<dbReference type="EMBL" id="SJPY01000007">
    <property type="protein sequence ID" value="TWU37753.1"/>
    <property type="molecule type" value="Genomic_DNA"/>
</dbReference>
<evidence type="ECO:0000256" key="1">
    <source>
        <dbReference type="SAM" id="Phobius"/>
    </source>
</evidence>
<dbReference type="OrthoDB" id="43562at2"/>
<dbReference type="NCBIfam" id="NF040495">
    <property type="entry name" value="tranport_ArsG"/>
    <property type="match status" value="1"/>
</dbReference>
<dbReference type="Proteomes" id="UP000315471">
    <property type="component" value="Unassembled WGS sequence"/>
</dbReference>
<evidence type="ECO:0000313" key="2">
    <source>
        <dbReference type="EMBL" id="TWU37753.1"/>
    </source>
</evidence>
<keyword evidence="1 2" id="KW-0812">Transmembrane</keyword>
<sequence length="254" mass="27026">MLTYLLYLIAALYLGVLTSISPCPLATNIAAISYIGSKVENGRLVIHAGLLYTLGRCVLYIALAGLLTLTSLSIPSVSLFLQKYMHLALGPIFLILGMFLAGLVSVAFGGGMMNEKLQKRVDSMGVWGALLLGILFAISFCPTSATWFFGLLALTLGADSGAITSVLTRIGIALPSASVPGGAFVLPLVYGIGTALPVLVVAFLLAYSAKSVGQTFKVLTKVEWWARMTTGWVFILLGVYFSLAYVFDISFTMT</sequence>
<organism evidence="2 3">
    <name type="scientific">Novipirellula aureliae</name>
    <dbReference type="NCBI Taxonomy" id="2527966"/>
    <lineage>
        <taxon>Bacteria</taxon>
        <taxon>Pseudomonadati</taxon>
        <taxon>Planctomycetota</taxon>
        <taxon>Planctomycetia</taxon>
        <taxon>Pirellulales</taxon>
        <taxon>Pirellulaceae</taxon>
        <taxon>Novipirellula</taxon>
    </lineage>
</organism>
<reference evidence="2 3" key="1">
    <citation type="submission" date="2019-02" db="EMBL/GenBank/DDBJ databases">
        <title>Deep-cultivation of Planctomycetes and their phenomic and genomic characterization uncovers novel biology.</title>
        <authorList>
            <person name="Wiegand S."/>
            <person name="Jogler M."/>
            <person name="Boedeker C."/>
            <person name="Pinto D."/>
            <person name="Vollmers J."/>
            <person name="Rivas-Marin E."/>
            <person name="Kohn T."/>
            <person name="Peeters S.H."/>
            <person name="Heuer A."/>
            <person name="Rast P."/>
            <person name="Oberbeckmann S."/>
            <person name="Bunk B."/>
            <person name="Jeske O."/>
            <person name="Meyerdierks A."/>
            <person name="Storesund J.E."/>
            <person name="Kallscheuer N."/>
            <person name="Luecker S."/>
            <person name="Lage O.M."/>
            <person name="Pohl T."/>
            <person name="Merkel B.J."/>
            <person name="Hornburger P."/>
            <person name="Mueller R.-W."/>
            <person name="Bruemmer F."/>
            <person name="Labrenz M."/>
            <person name="Spormann A.M."/>
            <person name="Op Den Camp H."/>
            <person name="Overmann J."/>
            <person name="Amann R."/>
            <person name="Jetten M.S.M."/>
            <person name="Mascher T."/>
            <person name="Medema M.H."/>
            <person name="Devos D.P."/>
            <person name="Kaster A.-K."/>
            <person name="Ovreas L."/>
            <person name="Rohde M."/>
            <person name="Galperin M.Y."/>
            <person name="Jogler C."/>
        </authorList>
    </citation>
    <scope>NUCLEOTIDE SEQUENCE [LARGE SCALE GENOMIC DNA]</scope>
    <source>
        <strain evidence="2 3">Q31b</strain>
    </source>
</reference>
<dbReference type="AlphaFoldDB" id="A0A5C6DK87"/>
<feature type="transmembrane region" description="Helical" evidence="1">
    <location>
        <begin position="87"/>
        <end position="109"/>
    </location>
</feature>
<keyword evidence="3" id="KW-1185">Reference proteome</keyword>
<feature type="transmembrane region" description="Helical" evidence="1">
    <location>
        <begin position="121"/>
        <end position="140"/>
    </location>
</feature>
<protein>
    <submittedName>
        <fullName evidence="2">Cytochrome C biogenesis protein transmembrane region</fullName>
    </submittedName>
</protein>
<feature type="transmembrane region" description="Helical" evidence="1">
    <location>
        <begin position="6"/>
        <end position="36"/>
    </location>
</feature>
<comment type="caution">
    <text evidence="2">The sequence shown here is derived from an EMBL/GenBank/DDBJ whole genome shotgun (WGS) entry which is preliminary data.</text>
</comment>
<feature type="transmembrane region" description="Helical" evidence="1">
    <location>
        <begin position="229"/>
        <end position="247"/>
    </location>
</feature>
<dbReference type="RefSeq" id="WP_146601702.1">
    <property type="nucleotide sequence ID" value="NZ_SJPY01000007.1"/>
</dbReference>
<dbReference type="PANTHER" id="PTHR31272">
    <property type="entry name" value="CYTOCHROME C-TYPE BIOGENESIS PROTEIN HI_1454-RELATED"/>
    <property type="match status" value="1"/>
</dbReference>
<proteinExistence type="predicted"/>
<dbReference type="PANTHER" id="PTHR31272:SF4">
    <property type="entry name" value="CYTOCHROME C-TYPE BIOGENESIS PROTEIN HI_1454-RELATED"/>
    <property type="match status" value="1"/>
</dbReference>
<accession>A0A5C6DK87</accession>
<evidence type="ECO:0000313" key="3">
    <source>
        <dbReference type="Proteomes" id="UP000315471"/>
    </source>
</evidence>
<name>A0A5C6DK87_9BACT</name>
<dbReference type="InterPro" id="IPR051790">
    <property type="entry name" value="Cytochrome_c-biogenesis_DsbD"/>
</dbReference>
<gene>
    <name evidence="2" type="ORF">Q31b_45420</name>
</gene>
<keyword evidence="1" id="KW-1133">Transmembrane helix</keyword>